<gene>
    <name evidence="1" type="ORF">D5086_0000022250</name>
</gene>
<evidence type="ECO:0000313" key="1">
    <source>
        <dbReference type="EMBL" id="TKS16577.1"/>
    </source>
</evidence>
<organism evidence="1">
    <name type="scientific">Populus alba</name>
    <name type="common">White poplar</name>
    <dbReference type="NCBI Taxonomy" id="43335"/>
    <lineage>
        <taxon>Eukaryota</taxon>
        <taxon>Viridiplantae</taxon>
        <taxon>Streptophyta</taxon>
        <taxon>Embryophyta</taxon>
        <taxon>Tracheophyta</taxon>
        <taxon>Spermatophyta</taxon>
        <taxon>Magnoliopsida</taxon>
        <taxon>eudicotyledons</taxon>
        <taxon>Gunneridae</taxon>
        <taxon>Pentapetalae</taxon>
        <taxon>rosids</taxon>
        <taxon>fabids</taxon>
        <taxon>Malpighiales</taxon>
        <taxon>Salicaceae</taxon>
        <taxon>Saliceae</taxon>
        <taxon>Populus</taxon>
    </lineage>
</organism>
<accession>A0A4U5R397</accession>
<proteinExistence type="predicted"/>
<sequence>MGFPSILASFERQIEDQHLRGVIHRWLPEGAWPFIKEGEEADPTEEVTPVERTGGRLCQETYGIKESALIPGLGFLVPGWTPRGLDTTQWSFEGCGSLALPKKPSSCPREVGKEGGGVVDGLLCMSLFFV</sequence>
<name>A0A4U5R397_POPAL</name>
<reference evidence="1" key="1">
    <citation type="submission" date="2018-10" db="EMBL/GenBank/DDBJ databases">
        <title>Population genomic analysis revealed the cold adaptation of white poplar.</title>
        <authorList>
            <person name="Liu Y.-J."/>
        </authorList>
    </citation>
    <scope>NUCLEOTIDE SEQUENCE [LARGE SCALE GENOMIC DNA]</scope>
    <source>
        <strain evidence="1">PAL-ZL1</strain>
    </source>
</reference>
<dbReference type="EMBL" id="RCHU01000058">
    <property type="protein sequence ID" value="TKS16577.1"/>
    <property type="molecule type" value="Genomic_DNA"/>
</dbReference>
<dbReference type="AlphaFoldDB" id="A0A4U5R397"/>
<protein>
    <submittedName>
        <fullName evidence="1">Uncharacterized protein</fullName>
    </submittedName>
</protein>
<comment type="caution">
    <text evidence="1">The sequence shown here is derived from an EMBL/GenBank/DDBJ whole genome shotgun (WGS) entry which is preliminary data.</text>
</comment>